<dbReference type="InterPro" id="IPR029044">
    <property type="entry name" value="Nucleotide-diphossugar_trans"/>
</dbReference>
<evidence type="ECO:0000313" key="1">
    <source>
        <dbReference type="EMBL" id="MEA9355814.1"/>
    </source>
</evidence>
<comment type="caution">
    <text evidence="1">The sequence shown here is derived from an EMBL/GenBank/DDBJ whole genome shotgun (WGS) entry which is preliminary data.</text>
</comment>
<dbReference type="SUPFAM" id="SSF53448">
    <property type="entry name" value="Nucleotide-diphospho-sugar transferases"/>
    <property type="match status" value="1"/>
</dbReference>
<dbReference type="RefSeq" id="WP_323575444.1">
    <property type="nucleotide sequence ID" value="NZ_JAYGJQ010000001.1"/>
</dbReference>
<dbReference type="Proteomes" id="UP001302274">
    <property type="component" value="Unassembled WGS sequence"/>
</dbReference>
<keyword evidence="2" id="KW-1185">Reference proteome</keyword>
<sequence>MSKKISGFTFIKNGLTLGYPILESVLSIEPICDEVIINVGFDDKELTKDDGTYAYLKENLKGDKYKFVTSWWDPSITKSGLILSQQTNIALEQCTGDYCQYIQGDECVHEDDLKYILDGVEQMEKDKSIDGLIFNYMHFYGNVDTYKYTRNLYRREVRLVRNHKGIKSWLDAQGFRAADDTKIKARLIPARIFHYGWARAQQVMKKKIQVFDTFYHGQDHGRQVGQKEFEYQRNWGLKKFKKTHPKVMSKWIEKNKNPIDLMALPLTLDWNVPGLMFTDSIEAVTGYRLGEYKNYRRV</sequence>
<reference evidence="1 2" key="1">
    <citation type="submission" date="2023-11" db="EMBL/GenBank/DDBJ databases">
        <title>A Novel Polar Bacteriovorax (B. antarcticus) Isolated from the Biocrust in Antarctica.</title>
        <authorList>
            <person name="Mun W."/>
            <person name="Choi S.Y."/>
            <person name="Mitchell R.J."/>
        </authorList>
    </citation>
    <scope>NUCLEOTIDE SEQUENCE [LARGE SCALE GENOMIC DNA]</scope>
    <source>
        <strain evidence="1 2">PP10</strain>
    </source>
</reference>
<protein>
    <recommendedName>
        <fullName evidence="3">Glycosyltransferase 2-like domain-containing protein</fullName>
    </recommendedName>
</protein>
<accession>A0ABU5VTW8</accession>
<proteinExistence type="predicted"/>
<gene>
    <name evidence="1" type="ORF">SHI21_06370</name>
</gene>
<name>A0ABU5VTW8_9BACT</name>
<evidence type="ECO:0000313" key="2">
    <source>
        <dbReference type="Proteomes" id="UP001302274"/>
    </source>
</evidence>
<dbReference type="EMBL" id="JAYGJQ010000001">
    <property type="protein sequence ID" value="MEA9355814.1"/>
    <property type="molecule type" value="Genomic_DNA"/>
</dbReference>
<evidence type="ECO:0008006" key="3">
    <source>
        <dbReference type="Google" id="ProtNLM"/>
    </source>
</evidence>
<organism evidence="1 2">
    <name type="scientific">Bacteriovorax antarcticus</name>
    <dbReference type="NCBI Taxonomy" id="3088717"/>
    <lineage>
        <taxon>Bacteria</taxon>
        <taxon>Pseudomonadati</taxon>
        <taxon>Bdellovibrionota</taxon>
        <taxon>Bacteriovoracia</taxon>
        <taxon>Bacteriovoracales</taxon>
        <taxon>Bacteriovoracaceae</taxon>
        <taxon>Bacteriovorax</taxon>
    </lineage>
</organism>
<dbReference type="Gene3D" id="3.90.550.10">
    <property type="entry name" value="Spore Coat Polysaccharide Biosynthesis Protein SpsA, Chain A"/>
    <property type="match status" value="1"/>
</dbReference>